<feature type="domain" description="NmrA-like" evidence="3">
    <location>
        <begin position="8"/>
        <end position="271"/>
    </location>
</feature>
<evidence type="ECO:0000256" key="1">
    <source>
        <dbReference type="ARBA" id="ARBA00006328"/>
    </source>
</evidence>
<organism evidence="4 5">
    <name type="scientific">Mycolicibacterium aichiense</name>
    <dbReference type="NCBI Taxonomy" id="1799"/>
    <lineage>
        <taxon>Bacteria</taxon>
        <taxon>Bacillati</taxon>
        <taxon>Actinomycetota</taxon>
        <taxon>Actinomycetes</taxon>
        <taxon>Mycobacteriales</taxon>
        <taxon>Mycobacteriaceae</taxon>
        <taxon>Mycolicibacterium</taxon>
    </lineage>
</organism>
<dbReference type="Gene3D" id="3.40.50.720">
    <property type="entry name" value="NAD(P)-binding Rossmann-like Domain"/>
    <property type="match status" value="1"/>
</dbReference>
<dbReference type="InterPro" id="IPR036291">
    <property type="entry name" value="NAD(P)-bd_dom_sf"/>
</dbReference>
<sequence length="286" mass="30094">MSVALSGVVAVVGATGQQGGATARALLSAGVAVRALVRDPQKLAAQALIAAGAQLVIADFDDPASVRTAFDGAERVFAMTTMTSGRGTDGEINDGILIADAAKSAGVEHLVYSSVGGAERHTGIPHFESKRRVEEYIENIGIPATYVRPTFFYDNLLSQSSELEDGNIVVRLPMPDGIPLQMVAVSDIGAVAAAVLTDPSRVPIGAVEIAGDELTGSQIADVFGRRAGQPARFEALPAAAAGDDDLRAMFTWFSTPPSYQADRALTAELDPIVQTFEQWLDQRWNP</sequence>
<dbReference type="PANTHER" id="PTHR42748:SF7">
    <property type="entry name" value="NMRA LIKE REDOX SENSOR 1-RELATED"/>
    <property type="match status" value="1"/>
</dbReference>
<keyword evidence="2" id="KW-0521">NADP</keyword>
<dbReference type="KEGG" id="maic:MAIC_30770"/>
<keyword evidence="5" id="KW-1185">Reference proteome</keyword>
<gene>
    <name evidence="4" type="ORF">MAIC_30770</name>
</gene>
<dbReference type="PANTHER" id="PTHR42748">
    <property type="entry name" value="NITROGEN METABOLITE REPRESSION PROTEIN NMRA FAMILY MEMBER"/>
    <property type="match status" value="1"/>
</dbReference>
<evidence type="ECO:0000259" key="3">
    <source>
        <dbReference type="Pfam" id="PF05368"/>
    </source>
</evidence>
<dbReference type="Gene3D" id="3.90.25.10">
    <property type="entry name" value="UDP-galactose 4-epimerase, domain 1"/>
    <property type="match status" value="1"/>
</dbReference>
<dbReference type="Pfam" id="PF05368">
    <property type="entry name" value="NmrA"/>
    <property type="match status" value="1"/>
</dbReference>
<dbReference type="CDD" id="cd05251">
    <property type="entry name" value="NmrA_like_SDR_a"/>
    <property type="match status" value="1"/>
</dbReference>
<dbReference type="SUPFAM" id="SSF51735">
    <property type="entry name" value="NAD(P)-binding Rossmann-fold domains"/>
    <property type="match status" value="1"/>
</dbReference>
<comment type="similarity">
    <text evidence="1">Belongs to the NmrA-type oxidoreductase family.</text>
</comment>
<evidence type="ECO:0000313" key="5">
    <source>
        <dbReference type="Proteomes" id="UP000467327"/>
    </source>
</evidence>
<dbReference type="InterPro" id="IPR008030">
    <property type="entry name" value="NmrA-like"/>
</dbReference>
<dbReference type="Proteomes" id="UP000467327">
    <property type="component" value="Chromosome"/>
</dbReference>
<accession>A0AAD1HP15</accession>
<reference evidence="4 5" key="1">
    <citation type="journal article" date="2019" name="Emerg. Microbes Infect.">
        <title>Comprehensive subspecies identification of 175 nontuberculous mycobacteria species based on 7547 genomic profiles.</title>
        <authorList>
            <person name="Matsumoto Y."/>
            <person name="Kinjo T."/>
            <person name="Motooka D."/>
            <person name="Nabeya D."/>
            <person name="Jung N."/>
            <person name="Uechi K."/>
            <person name="Horii T."/>
            <person name="Iida T."/>
            <person name="Fujita J."/>
            <person name="Nakamura S."/>
        </authorList>
    </citation>
    <scope>NUCLEOTIDE SEQUENCE [LARGE SCALE GENOMIC DNA]</scope>
    <source>
        <strain evidence="4 5">JCM 6376</strain>
    </source>
</reference>
<protein>
    <recommendedName>
        <fullName evidence="3">NmrA-like domain-containing protein</fullName>
    </recommendedName>
</protein>
<evidence type="ECO:0000256" key="2">
    <source>
        <dbReference type="ARBA" id="ARBA00022857"/>
    </source>
</evidence>
<dbReference type="InterPro" id="IPR051164">
    <property type="entry name" value="NmrA-like_oxidored"/>
</dbReference>
<dbReference type="AlphaFoldDB" id="A0AAD1HP15"/>
<name>A0AAD1HP15_9MYCO</name>
<dbReference type="EMBL" id="AP022561">
    <property type="protein sequence ID" value="BBX08274.1"/>
    <property type="molecule type" value="Genomic_DNA"/>
</dbReference>
<evidence type="ECO:0000313" key="4">
    <source>
        <dbReference type="EMBL" id="BBX08274.1"/>
    </source>
</evidence>
<proteinExistence type="inferred from homology"/>